<dbReference type="AlphaFoldDB" id="A0A248TJA4"/>
<dbReference type="InterPro" id="IPR054782">
    <property type="entry name" value="Cytochro_C551"/>
</dbReference>
<proteinExistence type="predicted"/>
<dbReference type="RefSeq" id="WP_095371853.1">
    <property type="nucleotide sequence ID" value="NZ_CP022983.1"/>
</dbReference>
<name>A0A248TJA4_9BACI</name>
<feature type="binding site" description="axial binding residue" evidence="7">
    <location>
        <position position="61"/>
    </location>
    <ligand>
        <name>heme c</name>
        <dbReference type="ChEBI" id="CHEBI:61717"/>
    </ligand>
    <ligandPart>
        <name>Fe</name>
        <dbReference type="ChEBI" id="CHEBI:18248"/>
    </ligandPart>
</feature>
<dbReference type="NCBIfam" id="NF045774">
    <property type="entry name" value="cytochro_C551"/>
    <property type="match status" value="1"/>
</dbReference>
<evidence type="ECO:0000256" key="8">
    <source>
        <dbReference type="SAM" id="MobiDB-lite"/>
    </source>
</evidence>
<sequence>MKKKLLSILFGSALVFSLAACGGNDEAGEDTATDDNTSGEESTADAGDAQKLYDNNCMSCHGGDLSGGAGPALDKIGANYSADEIHDIIINGKGAMPGGLLNEEEANTVAEWLAAKK</sequence>
<keyword evidence="2 6" id="KW-0349">Heme</keyword>
<evidence type="ECO:0000256" key="3">
    <source>
        <dbReference type="ARBA" id="ARBA00022723"/>
    </source>
</evidence>
<evidence type="ECO:0000256" key="1">
    <source>
        <dbReference type="ARBA" id="ARBA00022448"/>
    </source>
</evidence>
<dbReference type="Pfam" id="PF13442">
    <property type="entry name" value="Cytochrome_CBB3"/>
    <property type="match status" value="1"/>
</dbReference>
<dbReference type="PANTHER" id="PTHR37823:SF4">
    <property type="entry name" value="MENAQUINOL-CYTOCHROME C REDUCTASE CYTOCHROME B_C SUBUNIT"/>
    <property type="match status" value="1"/>
</dbReference>
<dbReference type="InterPro" id="IPR012218">
    <property type="entry name" value="Cyt_c_BACSU-c550-type"/>
</dbReference>
<dbReference type="EMBL" id="CP022983">
    <property type="protein sequence ID" value="ASV68283.1"/>
    <property type="molecule type" value="Genomic_DNA"/>
</dbReference>
<feature type="binding site" description="covalent" evidence="6">
    <location>
        <position position="57"/>
    </location>
    <ligand>
        <name>heme c</name>
        <dbReference type="ChEBI" id="CHEBI:61717"/>
    </ligand>
</feature>
<evidence type="ECO:0000256" key="9">
    <source>
        <dbReference type="SAM" id="SignalP"/>
    </source>
</evidence>
<feature type="chain" id="PRO_5038524362" evidence="9">
    <location>
        <begin position="20"/>
        <end position="117"/>
    </location>
</feature>
<keyword evidence="1" id="KW-0813">Transport</keyword>
<keyword evidence="9" id="KW-0732">Signal</keyword>
<dbReference type="PROSITE" id="PS51007">
    <property type="entry name" value="CYTC"/>
    <property type="match status" value="1"/>
</dbReference>
<reference evidence="11 12" key="1">
    <citation type="submission" date="2017-08" db="EMBL/GenBank/DDBJ databases">
        <title>Complete Genome Sequence of Bacillus kochii Oregon-R-modENCODE STRAIN BDGP4, isolated from Drosophila melanogaster gut.</title>
        <authorList>
            <person name="Wan K.H."/>
            <person name="Yu C."/>
            <person name="Park S."/>
            <person name="Hammonds A.S."/>
            <person name="Booth B.W."/>
            <person name="Celniker S.E."/>
        </authorList>
    </citation>
    <scope>NUCLEOTIDE SEQUENCE [LARGE SCALE GENOMIC DNA]</scope>
    <source>
        <strain evidence="11 12">BDGP4</strain>
    </source>
</reference>
<dbReference type="InterPro" id="IPR036909">
    <property type="entry name" value="Cyt_c-like_dom_sf"/>
</dbReference>
<dbReference type="GO" id="GO:0020037">
    <property type="term" value="F:heme binding"/>
    <property type="evidence" value="ECO:0007669"/>
    <property type="project" value="InterPro"/>
</dbReference>
<feature type="signal peptide" evidence="9">
    <location>
        <begin position="1"/>
        <end position="19"/>
    </location>
</feature>
<evidence type="ECO:0000256" key="4">
    <source>
        <dbReference type="ARBA" id="ARBA00022982"/>
    </source>
</evidence>
<keyword evidence="12" id="KW-1185">Reference proteome</keyword>
<protein>
    <submittedName>
        <fullName evidence="11">Cytochrome C551</fullName>
    </submittedName>
</protein>
<dbReference type="Gene3D" id="1.10.760.10">
    <property type="entry name" value="Cytochrome c-like domain"/>
    <property type="match status" value="1"/>
</dbReference>
<accession>A0A248TJA4</accession>
<feature type="binding site" description="axial binding residue" evidence="7">
    <location>
        <position position="96"/>
    </location>
    <ligand>
        <name>heme c</name>
        <dbReference type="ChEBI" id="CHEBI:61717"/>
    </ligand>
    <ligandPart>
        <name>Fe</name>
        <dbReference type="ChEBI" id="CHEBI:18248"/>
    </ligandPart>
</feature>
<dbReference type="PIRSF" id="PIRSF000025">
    <property type="entry name" value="Cytc_Bsub_c550"/>
    <property type="match status" value="1"/>
</dbReference>
<dbReference type="PROSITE" id="PS51257">
    <property type="entry name" value="PROKAR_LIPOPROTEIN"/>
    <property type="match status" value="1"/>
</dbReference>
<dbReference type="OrthoDB" id="7933886at2"/>
<dbReference type="KEGG" id="bko:CKF48_13685"/>
<gene>
    <name evidence="11" type="ORF">CKF48_13685</name>
</gene>
<dbReference type="GO" id="GO:0009055">
    <property type="term" value="F:electron transfer activity"/>
    <property type="evidence" value="ECO:0007669"/>
    <property type="project" value="InterPro"/>
</dbReference>
<dbReference type="InterPro" id="IPR051811">
    <property type="entry name" value="Cytochrome_c550/c551-like"/>
</dbReference>
<keyword evidence="5 7" id="KW-0408">Iron</keyword>
<organism evidence="11 12">
    <name type="scientific">Cytobacillus kochii</name>
    <dbReference type="NCBI Taxonomy" id="859143"/>
    <lineage>
        <taxon>Bacteria</taxon>
        <taxon>Bacillati</taxon>
        <taxon>Bacillota</taxon>
        <taxon>Bacilli</taxon>
        <taxon>Bacillales</taxon>
        <taxon>Bacillaceae</taxon>
        <taxon>Cytobacillus</taxon>
    </lineage>
</organism>
<feature type="domain" description="Cytochrome c" evidence="10">
    <location>
        <begin position="44"/>
        <end position="117"/>
    </location>
</feature>
<evidence type="ECO:0000313" key="12">
    <source>
        <dbReference type="Proteomes" id="UP000215137"/>
    </source>
</evidence>
<feature type="binding site" description="covalent" evidence="6">
    <location>
        <position position="60"/>
    </location>
    <ligand>
        <name>heme c</name>
        <dbReference type="ChEBI" id="CHEBI:61717"/>
    </ligand>
</feature>
<dbReference type="GO" id="GO:0005506">
    <property type="term" value="F:iron ion binding"/>
    <property type="evidence" value="ECO:0007669"/>
    <property type="project" value="InterPro"/>
</dbReference>
<dbReference type="Proteomes" id="UP000215137">
    <property type="component" value="Chromosome"/>
</dbReference>
<keyword evidence="3 7" id="KW-0479">Metal-binding</keyword>
<evidence type="ECO:0000256" key="7">
    <source>
        <dbReference type="PIRSR" id="PIRSR000025-2"/>
    </source>
</evidence>
<evidence type="ECO:0000256" key="2">
    <source>
        <dbReference type="ARBA" id="ARBA00022617"/>
    </source>
</evidence>
<dbReference type="InterPro" id="IPR009056">
    <property type="entry name" value="Cyt_c-like_dom"/>
</dbReference>
<dbReference type="SUPFAM" id="SSF46626">
    <property type="entry name" value="Cytochrome c"/>
    <property type="match status" value="1"/>
</dbReference>
<evidence type="ECO:0000259" key="10">
    <source>
        <dbReference type="PROSITE" id="PS51007"/>
    </source>
</evidence>
<keyword evidence="4" id="KW-0249">Electron transport</keyword>
<dbReference type="GO" id="GO:0016020">
    <property type="term" value="C:membrane"/>
    <property type="evidence" value="ECO:0007669"/>
    <property type="project" value="InterPro"/>
</dbReference>
<dbReference type="PANTHER" id="PTHR37823">
    <property type="entry name" value="CYTOCHROME C-553-LIKE"/>
    <property type="match status" value="1"/>
</dbReference>
<evidence type="ECO:0000256" key="5">
    <source>
        <dbReference type="ARBA" id="ARBA00023004"/>
    </source>
</evidence>
<feature type="region of interest" description="Disordered" evidence="8">
    <location>
        <begin position="26"/>
        <end position="48"/>
    </location>
</feature>
<evidence type="ECO:0000256" key="6">
    <source>
        <dbReference type="PIRSR" id="PIRSR000025-1"/>
    </source>
</evidence>
<evidence type="ECO:0000313" key="11">
    <source>
        <dbReference type="EMBL" id="ASV68283.1"/>
    </source>
</evidence>
<comment type="PTM">
    <text evidence="6">Binds 1 heme c group covalently per subunit.</text>
</comment>